<keyword evidence="1" id="KW-0472">Membrane</keyword>
<keyword evidence="4" id="KW-1185">Reference proteome</keyword>
<organism evidence="3 4">
    <name type="scientific">Xylaria bambusicola</name>
    <dbReference type="NCBI Taxonomy" id="326684"/>
    <lineage>
        <taxon>Eukaryota</taxon>
        <taxon>Fungi</taxon>
        <taxon>Dikarya</taxon>
        <taxon>Ascomycota</taxon>
        <taxon>Pezizomycotina</taxon>
        <taxon>Sordariomycetes</taxon>
        <taxon>Xylariomycetidae</taxon>
        <taxon>Xylariales</taxon>
        <taxon>Xylariaceae</taxon>
        <taxon>Xylaria</taxon>
    </lineage>
</organism>
<feature type="transmembrane region" description="Helical" evidence="1">
    <location>
        <begin position="47"/>
        <end position="69"/>
    </location>
</feature>
<gene>
    <name evidence="3" type="ORF">RRF57_011584</name>
</gene>
<reference evidence="3 4" key="1">
    <citation type="submission" date="2023-10" db="EMBL/GenBank/DDBJ databases">
        <title>Draft genome sequence of Xylaria bambusicola isolate GMP-LS, the root and basal stem rot pathogen of sugarcane in Indonesia.</title>
        <authorList>
            <person name="Selvaraj P."/>
            <person name="Muralishankar V."/>
            <person name="Muruganantham S."/>
            <person name="Sp S."/>
            <person name="Haryani S."/>
            <person name="Lau K.J.X."/>
            <person name="Naqvi N.I."/>
        </authorList>
    </citation>
    <scope>NUCLEOTIDE SEQUENCE [LARGE SCALE GENOMIC DNA]</scope>
    <source>
        <strain evidence="3">GMP-LS</strain>
    </source>
</reference>
<feature type="chain" id="PRO_5042981909" evidence="2">
    <location>
        <begin position="24"/>
        <end position="170"/>
    </location>
</feature>
<name>A0AAN7ZA50_9PEZI</name>
<keyword evidence="1" id="KW-1133">Transmembrane helix</keyword>
<protein>
    <submittedName>
        <fullName evidence="3">Uncharacterized protein</fullName>
    </submittedName>
</protein>
<evidence type="ECO:0000313" key="3">
    <source>
        <dbReference type="EMBL" id="KAK5635872.1"/>
    </source>
</evidence>
<dbReference type="AlphaFoldDB" id="A0AAN7ZA50"/>
<accession>A0AAN7ZA50</accession>
<evidence type="ECO:0000256" key="1">
    <source>
        <dbReference type="SAM" id="Phobius"/>
    </source>
</evidence>
<evidence type="ECO:0000256" key="2">
    <source>
        <dbReference type="SAM" id="SignalP"/>
    </source>
</evidence>
<dbReference type="Proteomes" id="UP001305414">
    <property type="component" value="Unassembled WGS sequence"/>
</dbReference>
<evidence type="ECO:0000313" key="4">
    <source>
        <dbReference type="Proteomes" id="UP001305414"/>
    </source>
</evidence>
<dbReference type="EMBL" id="JAWHQM010000058">
    <property type="protein sequence ID" value="KAK5635872.1"/>
    <property type="molecule type" value="Genomic_DNA"/>
</dbReference>
<comment type="caution">
    <text evidence="3">The sequence shown here is derived from an EMBL/GenBank/DDBJ whole genome shotgun (WGS) entry which is preliminary data.</text>
</comment>
<sequence>MATHKKVGLAILLGLSLITGAAAFSKVVTNLVFSDVDPISRGDELFTLFGIMLLITSVEQSLVITIGCVPTLRPIALIRIPLLGSIRDTLASLLSSGSRKGSPSKGLSKKVGHSRDGYEDLELSNMYGTSKDHMILPLSTSAVHAESGRDSVDIGNHIHRTHDYSITYAS</sequence>
<feature type="signal peptide" evidence="2">
    <location>
        <begin position="1"/>
        <end position="23"/>
    </location>
</feature>
<proteinExistence type="predicted"/>
<keyword evidence="2" id="KW-0732">Signal</keyword>
<keyword evidence="1" id="KW-0812">Transmembrane</keyword>